<dbReference type="InterPro" id="IPR037278">
    <property type="entry name" value="ARFGAP/RecO"/>
</dbReference>
<dbReference type="GO" id="GO:0008270">
    <property type="term" value="F:zinc ion binding"/>
    <property type="evidence" value="ECO:0007669"/>
    <property type="project" value="UniProtKB-KW"/>
</dbReference>
<dbReference type="Pfam" id="PF01412">
    <property type="entry name" value="ArfGap"/>
    <property type="match status" value="1"/>
</dbReference>
<evidence type="ECO:0000256" key="5">
    <source>
        <dbReference type="SAM" id="MobiDB-lite"/>
    </source>
</evidence>
<dbReference type="PANTHER" id="PTHR46085:SF4">
    <property type="entry name" value="ADP-RIBOSYLATION FACTOR GTPASE-ACTIVATING PROTEIN AGD14-RELATED"/>
    <property type="match status" value="1"/>
</dbReference>
<dbReference type="GeneID" id="113861340"/>
<dbReference type="KEGG" id="aprc:113861340"/>
<feature type="domain" description="Arf-GAP" evidence="6">
    <location>
        <begin position="11"/>
        <end position="129"/>
    </location>
</feature>
<dbReference type="OrthoDB" id="6036at2759"/>
<evidence type="ECO:0000259" key="6">
    <source>
        <dbReference type="PROSITE" id="PS50115"/>
    </source>
</evidence>
<keyword evidence="1" id="KW-0479">Metal-binding</keyword>
<feature type="compositionally biased region" description="Basic and acidic residues" evidence="5">
    <location>
        <begin position="257"/>
        <end position="266"/>
    </location>
</feature>
<feature type="compositionally biased region" description="Basic and acidic residues" evidence="5">
    <location>
        <begin position="122"/>
        <end position="132"/>
    </location>
</feature>
<evidence type="ECO:0000256" key="1">
    <source>
        <dbReference type="ARBA" id="ARBA00022723"/>
    </source>
</evidence>
<dbReference type="InterPro" id="IPR038508">
    <property type="entry name" value="ArfGAP_dom_sf"/>
</dbReference>
<name>A0A8B8L140_ABRPR</name>
<dbReference type="SUPFAM" id="SSF57863">
    <property type="entry name" value="ArfGap/RecO-like zinc finger"/>
    <property type="match status" value="1"/>
</dbReference>
<evidence type="ECO:0000313" key="7">
    <source>
        <dbReference type="Proteomes" id="UP000694853"/>
    </source>
</evidence>
<evidence type="ECO:0000256" key="3">
    <source>
        <dbReference type="ARBA" id="ARBA00022833"/>
    </source>
</evidence>
<dbReference type="FunFam" id="1.10.220.150:FF:000005">
    <property type="entry name" value="Arf-GAP domain and FG repeat-containing protein 1"/>
    <property type="match status" value="1"/>
</dbReference>
<dbReference type="Proteomes" id="UP000694853">
    <property type="component" value="Unplaced"/>
</dbReference>
<organism evidence="7 8">
    <name type="scientific">Abrus precatorius</name>
    <name type="common">Indian licorice</name>
    <name type="synonym">Glycine abrus</name>
    <dbReference type="NCBI Taxonomy" id="3816"/>
    <lineage>
        <taxon>Eukaryota</taxon>
        <taxon>Viridiplantae</taxon>
        <taxon>Streptophyta</taxon>
        <taxon>Embryophyta</taxon>
        <taxon>Tracheophyta</taxon>
        <taxon>Spermatophyta</taxon>
        <taxon>Magnoliopsida</taxon>
        <taxon>eudicotyledons</taxon>
        <taxon>Gunneridae</taxon>
        <taxon>Pentapetalae</taxon>
        <taxon>rosids</taxon>
        <taxon>fabids</taxon>
        <taxon>Fabales</taxon>
        <taxon>Fabaceae</taxon>
        <taxon>Papilionoideae</taxon>
        <taxon>50 kb inversion clade</taxon>
        <taxon>NPAAA clade</taxon>
        <taxon>indigoferoid/millettioid clade</taxon>
        <taxon>Abreae</taxon>
        <taxon>Abrus</taxon>
    </lineage>
</organism>
<keyword evidence="7" id="KW-1185">Reference proteome</keyword>
<feature type="region of interest" description="Disordered" evidence="5">
    <location>
        <begin position="122"/>
        <end position="162"/>
    </location>
</feature>
<reference evidence="7" key="1">
    <citation type="journal article" date="2019" name="Toxins">
        <title>Detection of Abrin-Like and Prepropulchellin-Like Toxin Genes and Transcripts Using Whole Genome Sequencing and Full-Length Transcript Sequencing of Abrus precatorius.</title>
        <authorList>
            <person name="Hovde B.T."/>
            <person name="Daligault H.E."/>
            <person name="Hanschen E.R."/>
            <person name="Kunde Y.A."/>
            <person name="Johnson M.B."/>
            <person name="Starkenburg S.R."/>
            <person name="Johnson S.L."/>
        </authorList>
    </citation>
    <scope>NUCLEOTIDE SEQUENCE [LARGE SCALE GENOMIC DNA]</scope>
</reference>
<dbReference type="RefSeq" id="XP_027349900.1">
    <property type="nucleotide sequence ID" value="XM_027494099.1"/>
</dbReference>
<reference evidence="8" key="2">
    <citation type="submission" date="2025-08" db="UniProtKB">
        <authorList>
            <consortium name="RefSeq"/>
        </authorList>
    </citation>
    <scope>IDENTIFICATION</scope>
    <source>
        <tissue evidence="8">Young leaves</tissue>
    </source>
</reference>
<accession>A0A8B8L140</accession>
<gene>
    <name evidence="8" type="primary">LOC113861340</name>
</gene>
<dbReference type="PRINTS" id="PR00405">
    <property type="entry name" value="REVINTRACTNG"/>
</dbReference>
<evidence type="ECO:0000313" key="8">
    <source>
        <dbReference type="RefSeq" id="XP_027349900.1"/>
    </source>
</evidence>
<dbReference type="GO" id="GO:0005096">
    <property type="term" value="F:GTPase activator activity"/>
    <property type="evidence" value="ECO:0007669"/>
    <property type="project" value="InterPro"/>
</dbReference>
<sequence>MGSRKEEERNEKIIRGLMKLPPNRRCINCNTLGPQYVCTNIWTFVCMTCSGIHREFTHRVKSVSMAKFTSQEVDSLQNGGNQRAREIYLKNWDFQRQRLPDSSNVDKIREFIRNVYVDRRYAAAKSSDKPPRDVQSPRIHEDDTRRASSYHSYSQSPPYDYQYEDRRYGKQTAALTRKPGSDKVRYEGKISSIIYSPGRFSDHAYDDRFANEGSGPRISDFSVSNGGEQFKSDVQRSGGHSSEDVWSHAINTSLETNSKRDADRIHHPQRTTSLGSTDSNLSSLRSYSSGGLVDFSSEPFQAFGSHQNKVSCASQPFDLGSSVSSDLSKTPVATEPFSSSASSIDLFQLPAVPSQATSVDLFQSSGLSSISSFNESQPTKASQSSSVDFFMDLSQQPSAATSNEKSLEFSVPKNEGWATFDMPQLTTSTAQVEIPTAVPSSANPLQERFDPFSNLNANMQWPSSETSSISVLSSVTSNLWHDDMWNGEEQVSVMATNTQTEQPWNAFKDSSTSVPVDVLNQGSEMHNLSSSDDQFLNLRASEGSNKGGMQDVAPVDGFDHDLSSHFVNGLPYPPSAFPPMGEVQHNEVNCKSTNPFDYPYDSDVEHNNLCQLQFLDVSSLQAALPDSQLSSTFQSGIDEPWLPQNTVNPYISSAGQGGLTFMAAPPPSSQIPNIQTQGPVASVGGNPFA</sequence>
<dbReference type="Gene3D" id="1.10.220.150">
    <property type="entry name" value="Arf GTPase activating protein"/>
    <property type="match status" value="1"/>
</dbReference>
<protein>
    <submittedName>
        <fullName evidence="8">Probable ADP-ribosylation factor GTPase-activating protein AGD14 isoform X1</fullName>
    </submittedName>
</protein>
<feature type="region of interest" description="Disordered" evidence="5">
    <location>
        <begin position="257"/>
        <end position="280"/>
    </location>
</feature>
<dbReference type="InterPro" id="IPR044820">
    <property type="entry name" value="AGD14-like"/>
</dbReference>
<dbReference type="InterPro" id="IPR001164">
    <property type="entry name" value="ArfGAP_dom"/>
</dbReference>
<dbReference type="PROSITE" id="PS50115">
    <property type="entry name" value="ARFGAP"/>
    <property type="match status" value="1"/>
</dbReference>
<dbReference type="SMART" id="SM00105">
    <property type="entry name" value="ArfGap"/>
    <property type="match status" value="1"/>
</dbReference>
<proteinExistence type="predicted"/>
<dbReference type="CDD" id="cd08838">
    <property type="entry name" value="ArfGap_AGFG"/>
    <property type="match status" value="1"/>
</dbReference>
<evidence type="ECO:0000256" key="2">
    <source>
        <dbReference type="ARBA" id="ARBA00022771"/>
    </source>
</evidence>
<dbReference type="PANTHER" id="PTHR46085">
    <property type="entry name" value="ARFGAP/RECO-RELATED"/>
    <property type="match status" value="1"/>
</dbReference>
<dbReference type="AlphaFoldDB" id="A0A8B8L140"/>
<keyword evidence="3" id="KW-0862">Zinc</keyword>
<evidence type="ECO:0000256" key="4">
    <source>
        <dbReference type="PROSITE-ProRule" id="PRU00288"/>
    </source>
</evidence>
<keyword evidence="2 4" id="KW-0863">Zinc-finger</keyword>
<feature type="compositionally biased region" description="Low complexity" evidence="5">
    <location>
        <begin position="149"/>
        <end position="161"/>
    </location>
</feature>